<keyword evidence="2" id="KW-1185">Reference proteome</keyword>
<dbReference type="AlphaFoldDB" id="A0A7G5GYC7"/>
<gene>
    <name evidence="1" type="ORF">H3H32_02620</name>
</gene>
<dbReference type="RefSeq" id="WP_182461126.1">
    <property type="nucleotide sequence ID" value="NZ_CP059732.1"/>
</dbReference>
<dbReference type="EMBL" id="CP059732">
    <property type="protein sequence ID" value="QMW03869.1"/>
    <property type="molecule type" value="Genomic_DNA"/>
</dbReference>
<dbReference type="Proteomes" id="UP000515369">
    <property type="component" value="Chromosome"/>
</dbReference>
<accession>A0A7G5GYC7</accession>
<dbReference type="KEGG" id="sfol:H3H32_02620"/>
<reference evidence="1 2" key="1">
    <citation type="submission" date="2020-07" db="EMBL/GenBank/DDBJ databases">
        <title>Spirosoma foliorum sp. nov., isolated from the leaves on the Nejang mountain Korea, Republic of.</title>
        <authorList>
            <person name="Ho H."/>
            <person name="Lee Y.-J."/>
            <person name="Nurcahyanto D.-A."/>
            <person name="Kim S.-G."/>
        </authorList>
    </citation>
    <scope>NUCLEOTIDE SEQUENCE [LARGE SCALE GENOMIC DNA]</scope>
    <source>
        <strain evidence="1 2">PL0136</strain>
    </source>
</reference>
<evidence type="ECO:0000313" key="2">
    <source>
        <dbReference type="Proteomes" id="UP000515369"/>
    </source>
</evidence>
<evidence type="ECO:0000313" key="1">
    <source>
        <dbReference type="EMBL" id="QMW03869.1"/>
    </source>
</evidence>
<organism evidence="1 2">
    <name type="scientific">Spirosoma foliorum</name>
    <dbReference type="NCBI Taxonomy" id="2710596"/>
    <lineage>
        <taxon>Bacteria</taxon>
        <taxon>Pseudomonadati</taxon>
        <taxon>Bacteroidota</taxon>
        <taxon>Cytophagia</taxon>
        <taxon>Cytophagales</taxon>
        <taxon>Cytophagaceae</taxon>
        <taxon>Spirosoma</taxon>
    </lineage>
</organism>
<sequence>MRTLLLLLSLILLDGCQLLEPKETAATIYRYRVTALCMCCSNLAVRIGSERYQTHNVPAAFFPDTLPANVDSLKAWIRYKQDDSECGRAMKNLIVITSMRERSQ</sequence>
<proteinExistence type="predicted"/>
<protein>
    <submittedName>
        <fullName evidence="1">Uncharacterized protein</fullName>
    </submittedName>
</protein>
<name>A0A7G5GYC7_9BACT</name>